<dbReference type="eggNOG" id="ENOG502Z8V5">
    <property type="taxonomic scope" value="Bacteria"/>
</dbReference>
<feature type="transmembrane region" description="Helical" evidence="1">
    <location>
        <begin position="313"/>
        <end position="331"/>
    </location>
</feature>
<feature type="transmembrane region" description="Helical" evidence="1">
    <location>
        <begin position="423"/>
        <end position="443"/>
    </location>
</feature>
<evidence type="ECO:0000256" key="1">
    <source>
        <dbReference type="SAM" id="Phobius"/>
    </source>
</evidence>
<keyword evidence="1" id="KW-1133">Transmembrane helix</keyword>
<dbReference type="RefSeq" id="WP_015183107.1">
    <property type="nucleotide sequence ID" value="NC_019738.1"/>
</dbReference>
<name>K9WFG5_9CYAN</name>
<dbReference type="HOGENOM" id="CLU_030557_0_0_3"/>
<feature type="transmembrane region" description="Helical" evidence="1">
    <location>
        <begin position="351"/>
        <end position="370"/>
    </location>
</feature>
<reference evidence="2 3" key="1">
    <citation type="submission" date="2012-06" db="EMBL/GenBank/DDBJ databases">
        <title>Finished chromosome of genome of Microcoleus sp. PCC 7113.</title>
        <authorList>
            <consortium name="US DOE Joint Genome Institute"/>
            <person name="Gugger M."/>
            <person name="Coursin T."/>
            <person name="Rippka R."/>
            <person name="Tandeau De Marsac N."/>
            <person name="Huntemann M."/>
            <person name="Wei C.-L."/>
            <person name="Han J."/>
            <person name="Detter J.C."/>
            <person name="Han C."/>
            <person name="Tapia R."/>
            <person name="Chen A."/>
            <person name="Kyrpides N."/>
            <person name="Mavromatis K."/>
            <person name="Markowitz V."/>
            <person name="Szeto E."/>
            <person name="Ivanova N."/>
            <person name="Pagani I."/>
            <person name="Pati A."/>
            <person name="Goodwin L."/>
            <person name="Nordberg H.P."/>
            <person name="Cantor M.N."/>
            <person name="Hua S.X."/>
            <person name="Woyke T."/>
            <person name="Kerfeld C.A."/>
        </authorList>
    </citation>
    <scope>NUCLEOTIDE SEQUENCE [LARGE SCALE GENOMIC DNA]</scope>
    <source>
        <strain evidence="2 3">PCC 7113</strain>
    </source>
</reference>
<keyword evidence="1" id="KW-0812">Transmembrane</keyword>
<sequence>MAQSTTDVTTPMIPSADSNWVTRLRQWLTTPTEKTSSSQVIFWFSLSLSCAAMFGLMALRKAFSSPYVVQDDARQHVFWMRRFLDSELFPQDLIADYFQSVAQPGYKAIYQLAAAMGIDPIVFSKGLPFVLGLIATAYCFGICLQLFPLPAAGFVSGLLLNHSFWLKDDLVSGTARSFLYPLFLAFVYYLLRRSLLPCLVALALQGLFYPSVMLISAGVLFVRLWRWEQGKLRLSPNRQDYLFCATGLGVTLFVLLPLALESSPFGPATTVAQARIMPEFADEGRSRFFLHSPFEFWLYADRSGLFPYEWARLPYFYLPLLFLGLTLLLLYELRHPSRFPLVKGVTHNIQILSEIGVVSLGLFLAAHTLLFKLYLPSRYTQYSFRILTALAGAIAVIIFWDALFRWAQEGTPTQRLRRQFRALTLTALIGIALVSYPVVLNLLNLQGVPLPNISGYREGKMPELYQFFSQQPKDTLIASLAPVTDDLPTFTNRSVLVSQESALPYHQGYYTQIRQRVRDLIDAQYSPDVKQVQGLIQKYGVDFWIVERSYLAAYLNPNSSQKQPPPELKSRWLKQFPATAEARLKWEQGIIPALPRVAQRCAVFQNQDLVVLQASCITEQEGG</sequence>
<feature type="transmembrane region" description="Helical" evidence="1">
    <location>
        <begin position="203"/>
        <end position="222"/>
    </location>
</feature>
<keyword evidence="3" id="KW-1185">Reference proteome</keyword>
<feature type="transmembrane region" description="Helical" evidence="1">
    <location>
        <begin position="242"/>
        <end position="260"/>
    </location>
</feature>
<gene>
    <name evidence="2" type="ORF">Mic7113_3224</name>
</gene>
<dbReference type="Proteomes" id="UP000010471">
    <property type="component" value="Chromosome"/>
</dbReference>
<keyword evidence="1" id="KW-0472">Membrane</keyword>
<evidence type="ECO:0000313" key="3">
    <source>
        <dbReference type="Proteomes" id="UP000010471"/>
    </source>
</evidence>
<protein>
    <recommendedName>
        <fullName evidence="4">Glycosyltransferase RgtA/B/C/D-like domain-containing protein</fullName>
    </recommendedName>
</protein>
<organism evidence="2 3">
    <name type="scientific">Allocoleopsis franciscana PCC 7113</name>
    <dbReference type="NCBI Taxonomy" id="1173027"/>
    <lineage>
        <taxon>Bacteria</taxon>
        <taxon>Bacillati</taxon>
        <taxon>Cyanobacteriota</taxon>
        <taxon>Cyanophyceae</taxon>
        <taxon>Coleofasciculales</taxon>
        <taxon>Coleofasciculaceae</taxon>
        <taxon>Allocoleopsis</taxon>
        <taxon>Allocoleopsis franciscana</taxon>
    </lineage>
</organism>
<evidence type="ECO:0000313" key="2">
    <source>
        <dbReference type="EMBL" id="AFZ18963.1"/>
    </source>
</evidence>
<feature type="transmembrane region" description="Helical" evidence="1">
    <location>
        <begin position="40"/>
        <end position="59"/>
    </location>
</feature>
<dbReference type="AlphaFoldDB" id="K9WFG5"/>
<proteinExistence type="predicted"/>
<accession>K9WFG5</accession>
<evidence type="ECO:0008006" key="4">
    <source>
        <dbReference type="Google" id="ProtNLM"/>
    </source>
</evidence>
<dbReference type="STRING" id="1173027.Mic7113_3224"/>
<dbReference type="KEGG" id="mic:Mic7113_3224"/>
<feature type="transmembrane region" description="Helical" evidence="1">
    <location>
        <begin position="382"/>
        <end position="403"/>
    </location>
</feature>
<dbReference type="EMBL" id="CP003630">
    <property type="protein sequence ID" value="AFZ18963.1"/>
    <property type="molecule type" value="Genomic_DNA"/>
</dbReference>
<feature type="transmembrane region" description="Helical" evidence="1">
    <location>
        <begin position="129"/>
        <end position="161"/>
    </location>
</feature>
<dbReference type="PATRIC" id="fig|1173027.3.peg.3555"/>
<feature type="transmembrane region" description="Helical" evidence="1">
    <location>
        <begin position="173"/>
        <end position="191"/>
    </location>
</feature>